<reference evidence="1" key="1">
    <citation type="submission" date="2021-09" db="EMBL/GenBank/DDBJ databases">
        <title>The genome of Mauremys mutica provides insights into the evolution of semi-aquatic lifestyle.</title>
        <authorList>
            <person name="Gong S."/>
            <person name="Gao Y."/>
        </authorList>
    </citation>
    <scope>NUCLEOTIDE SEQUENCE</scope>
    <source>
        <strain evidence="1">MM-2020</strain>
        <tissue evidence="1">Muscle</tissue>
    </source>
</reference>
<organism evidence="1 2">
    <name type="scientific">Mauremys mutica</name>
    <name type="common">yellowpond turtle</name>
    <dbReference type="NCBI Taxonomy" id="74926"/>
    <lineage>
        <taxon>Eukaryota</taxon>
        <taxon>Metazoa</taxon>
        <taxon>Chordata</taxon>
        <taxon>Craniata</taxon>
        <taxon>Vertebrata</taxon>
        <taxon>Euteleostomi</taxon>
        <taxon>Archelosauria</taxon>
        <taxon>Testudinata</taxon>
        <taxon>Testudines</taxon>
        <taxon>Cryptodira</taxon>
        <taxon>Durocryptodira</taxon>
        <taxon>Testudinoidea</taxon>
        <taxon>Geoemydidae</taxon>
        <taxon>Geoemydinae</taxon>
        <taxon>Mauremys</taxon>
    </lineage>
</organism>
<protein>
    <submittedName>
        <fullName evidence="1">Uncharacterized protein</fullName>
    </submittedName>
</protein>
<keyword evidence="2" id="KW-1185">Reference proteome</keyword>
<evidence type="ECO:0000313" key="1">
    <source>
        <dbReference type="EMBL" id="KAH1166100.1"/>
    </source>
</evidence>
<name>A0A9D3WS35_9SAUR</name>
<accession>A0A9D3WS35</accession>
<comment type="caution">
    <text evidence="1">The sequence shown here is derived from an EMBL/GenBank/DDBJ whole genome shotgun (WGS) entry which is preliminary data.</text>
</comment>
<dbReference type="EMBL" id="JAHDVG010000487">
    <property type="protein sequence ID" value="KAH1166100.1"/>
    <property type="molecule type" value="Genomic_DNA"/>
</dbReference>
<sequence length="124" mass="13914">MPTNSRTKQHLLALSPSALPGQYRILSYHIPLCSSHNRLEAALIFFSPKPFSMLLHICNASRNPTSQATAPSSFKAFLPPSPFNLLIKMEPASSSNPVMMQCYTEKAQWGYPSIIHQIFSEFIF</sequence>
<proteinExistence type="predicted"/>
<evidence type="ECO:0000313" key="2">
    <source>
        <dbReference type="Proteomes" id="UP000827986"/>
    </source>
</evidence>
<dbReference type="AlphaFoldDB" id="A0A9D3WS35"/>
<gene>
    <name evidence="1" type="ORF">KIL84_015272</name>
</gene>
<dbReference type="Proteomes" id="UP000827986">
    <property type="component" value="Unassembled WGS sequence"/>
</dbReference>